<dbReference type="AlphaFoldDB" id="A0A9W9HRZ7"/>
<name>A0A9W9HRZ7_9EURO</name>
<dbReference type="Gene3D" id="1.25.40.20">
    <property type="entry name" value="Ankyrin repeat-containing domain"/>
    <property type="match status" value="2"/>
</dbReference>
<dbReference type="InterPro" id="IPR002110">
    <property type="entry name" value="Ankyrin_rpt"/>
</dbReference>
<dbReference type="InterPro" id="IPR036770">
    <property type="entry name" value="Ankyrin_rpt-contain_sf"/>
</dbReference>
<dbReference type="SUPFAM" id="SSF48403">
    <property type="entry name" value="Ankyrin repeat"/>
    <property type="match status" value="2"/>
</dbReference>
<evidence type="ECO:0000313" key="5">
    <source>
        <dbReference type="Proteomes" id="UP001149163"/>
    </source>
</evidence>
<dbReference type="Pfam" id="PF12796">
    <property type="entry name" value="Ank_2"/>
    <property type="match status" value="1"/>
</dbReference>
<organism evidence="4 5">
    <name type="scientific">Penicillium canariense</name>
    <dbReference type="NCBI Taxonomy" id="189055"/>
    <lineage>
        <taxon>Eukaryota</taxon>
        <taxon>Fungi</taxon>
        <taxon>Dikarya</taxon>
        <taxon>Ascomycota</taxon>
        <taxon>Pezizomycotina</taxon>
        <taxon>Eurotiomycetes</taxon>
        <taxon>Eurotiomycetidae</taxon>
        <taxon>Eurotiales</taxon>
        <taxon>Aspergillaceae</taxon>
        <taxon>Penicillium</taxon>
    </lineage>
</organism>
<keyword evidence="1" id="KW-0677">Repeat</keyword>
<dbReference type="SMART" id="SM00248">
    <property type="entry name" value="ANK"/>
    <property type="match status" value="10"/>
</dbReference>
<dbReference type="PROSITE" id="PS50088">
    <property type="entry name" value="ANK_REPEAT"/>
    <property type="match status" value="1"/>
</dbReference>
<keyword evidence="5" id="KW-1185">Reference proteome</keyword>
<dbReference type="GeneID" id="81431094"/>
<proteinExistence type="predicted"/>
<protein>
    <submittedName>
        <fullName evidence="4">Ankyrin repeat-containing domain protein</fullName>
    </submittedName>
</protein>
<evidence type="ECO:0000256" key="3">
    <source>
        <dbReference type="PROSITE-ProRule" id="PRU00023"/>
    </source>
</evidence>
<dbReference type="PANTHER" id="PTHR24198">
    <property type="entry name" value="ANKYRIN REPEAT AND PROTEIN KINASE DOMAIN-CONTAINING PROTEIN"/>
    <property type="match status" value="1"/>
</dbReference>
<dbReference type="PANTHER" id="PTHR24198:SF165">
    <property type="entry name" value="ANKYRIN REPEAT-CONTAINING PROTEIN-RELATED"/>
    <property type="match status" value="1"/>
</dbReference>
<dbReference type="OrthoDB" id="366390at2759"/>
<accession>A0A9W9HRZ7</accession>
<evidence type="ECO:0000313" key="4">
    <source>
        <dbReference type="EMBL" id="KAJ5153316.1"/>
    </source>
</evidence>
<dbReference type="PROSITE" id="PS50297">
    <property type="entry name" value="ANK_REP_REGION"/>
    <property type="match status" value="1"/>
</dbReference>
<comment type="caution">
    <text evidence="4">The sequence shown here is derived from an EMBL/GenBank/DDBJ whole genome shotgun (WGS) entry which is preliminary data.</text>
</comment>
<dbReference type="EMBL" id="JAPQKN010000007">
    <property type="protein sequence ID" value="KAJ5153316.1"/>
    <property type="molecule type" value="Genomic_DNA"/>
</dbReference>
<feature type="repeat" description="ANK" evidence="3">
    <location>
        <begin position="212"/>
        <end position="244"/>
    </location>
</feature>
<reference evidence="4" key="2">
    <citation type="journal article" date="2023" name="IMA Fungus">
        <title>Comparative genomic study of the Penicillium genus elucidates a diverse pangenome and 15 lateral gene transfer events.</title>
        <authorList>
            <person name="Petersen C."/>
            <person name="Sorensen T."/>
            <person name="Nielsen M.R."/>
            <person name="Sondergaard T.E."/>
            <person name="Sorensen J.L."/>
            <person name="Fitzpatrick D.A."/>
            <person name="Frisvad J.C."/>
            <person name="Nielsen K.L."/>
        </authorList>
    </citation>
    <scope>NUCLEOTIDE SEQUENCE</scope>
    <source>
        <strain evidence="4">IBT 26290</strain>
    </source>
</reference>
<reference evidence="4" key="1">
    <citation type="submission" date="2022-11" db="EMBL/GenBank/DDBJ databases">
        <authorList>
            <person name="Petersen C."/>
        </authorList>
    </citation>
    <scope>NUCLEOTIDE SEQUENCE</scope>
    <source>
        <strain evidence="4">IBT 26290</strain>
    </source>
</reference>
<evidence type="ECO:0000256" key="2">
    <source>
        <dbReference type="ARBA" id="ARBA00023043"/>
    </source>
</evidence>
<sequence>MIRTVQIPARTPRLTNRVICIYQRIGRDDAPLISLPSEIHHLITEHLDYASEVNALGQTCRTLYGPAYLRLYSHFARDLSPRSFRRIVENENVDALRRVLPVFIDLGWNTDFFEDDYNAGKLEAAGTLVDIIQIFVDLYGPGQTLCDIASDPESENVALTAEDRVVFKVLTDAAKSTRISDLALSAAAIKGSLDCIKFLLDSGCKVDGIDFDRRTALVNAAKHGHLEVVEHLLEAGANLNGHGVPHRVFPETRLFYAAANNHEAVVRCLLQKNAHLRTAGEINAREVGCLAEQGGEALATLILEPIDLNTKLLQLPADQMSYFLRYAAAAGDEATIERFGCPPTAVELFSVLRIAARCGRANIVKTLLERSANVFPEREVIQDDCHEAIQMAAQNNRPSVVTVVLQHAEKHAIDTAARVGLLAAATAGHKELCQMLVEKGALKKPLSGQVDLPRILEFAIESGDCTLAEQILDEDKLGPWTILPQRQTVFELVVSSSTFDMFDLILRRGVTLDPSNGMCRQVLSRAAVSRQTEIISHFLQNGFDANHLYTLNGWSERLLFRAISSDTVDREERVSDTLHREDQVFPIIQLLIDHGVKVDAVGMANRTALAAVVMENRSINIARELLDRGANPLLGFQDDASALQCAIKIQNPEMVGLFLETIGAQGYRCGDLIAFIARHLDEFKMPDKRWSRSEWWNTFFVLKALRSYYWRAINSVSMA</sequence>
<evidence type="ECO:0000256" key="1">
    <source>
        <dbReference type="ARBA" id="ARBA00022737"/>
    </source>
</evidence>
<gene>
    <name evidence="4" type="ORF">N7482_009794</name>
</gene>
<dbReference type="RefSeq" id="XP_056539624.1">
    <property type="nucleotide sequence ID" value="XM_056691918.1"/>
</dbReference>
<keyword evidence="2 3" id="KW-0040">ANK repeat</keyword>
<dbReference type="Proteomes" id="UP001149163">
    <property type="component" value="Unassembled WGS sequence"/>
</dbReference>